<gene>
    <name evidence="2" type="ORF">AFUS01_LOCUS1299</name>
</gene>
<comment type="caution">
    <text evidence="2">The sequence shown here is derived from an EMBL/GenBank/DDBJ whole genome shotgun (WGS) entry which is preliminary data.</text>
</comment>
<dbReference type="CDD" id="cd08662">
    <property type="entry name" value="M13"/>
    <property type="match status" value="1"/>
</dbReference>
<proteinExistence type="predicted"/>
<dbReference type="PROSITE" id="PS51885">
    <property type="entry name" value="NEPRILYSIN"/>
    <property type="match status" value="1"/>
</dbReference>
<dbReference type="GO" id="GO:0016485">
    <property type="term" value="P:protein processing"/>
    <property type="evidence" value="ECO:0007669"/>
    <property type="project" value="TreeGrafter"/>
</dbReference>
<dbReference type="GO" id="GO:0005886">
    <property type="term" value="C:plasma membrane"/>
    <property type="evidence" value="ECO:0007669"/>
    <property type="project" value="TreeGrafter"/>
</dbReference>
<dbReference type="OrthoDB" id="6475849at2759"/>
<accession>A0A8J2JJY0</accession>
<evidence type="ECO:0000313" key="2">
    <source>
        <dbReference type="EMBL" id="CAG7660019.1"/>
    </source>
</evidence>
<dbReference type="InterPro" id="IPR018497">
    <property type="entry name" value="Peptidase_M13_C"/>
</dbReference>
<dbReference type="Proteomes" id="UP000708208">
    <property type="component" value="Unassembled WGS sequence"/>
</dbReference>
<reference evidence="2" key="1">
    <citation type="submission" date="2021-06" db="EMBL/GenBank/DDBJ databases">
        <authorList>
            <person name="Hodson N. C."/>
            <person name="Mongue J. A."/>
            <person name="Jaron S. K."/>
        </authorList>
    </citation>
    <scope>NUCLEOTIDE SEQUENCE</scope>
</reference>
<evidence type="ECO:0000259" key="1">
    <source>
        <dbReference type="Pfam" id="PF01431"/>
    </source>
</evidence>
<sequence>MMGYLKLAFRQMISKQTWIPVESMDQVKNKLIEKLIHMKTTIGFSEFISDATFVDALYYGLELSERSFTLNILKIKKFQLAYTLMSMSEIDSVVELLHFDIVGVGGYYIPSMNKIMIPYGSLLSPIFHKDYPMYLNFANLGFILAHEIVHGFDNSGILYDKHGNVGSSWPKNFQMAFTNQAICFVEQYEKFRIPLIDTFVDGYLTLGENICDNAAVPLTLLAYEMWAKDHTDEVQEPLLPGSNFTIPQIFYIAIGQIWCQISNKAISQIQAQDVHSPEPLRVKGVIQNDPNFGHIFDCPIGTPMNPTRKCSLWS</sequence>
<organism evidence="2 3">
    <name type="scientific">Allacma fusca</name>
    <dbReference type="NCBI Taxonomy" id="39272"/>
    <lineage>
        <taxon>Eukaryota</taxon>
        <taxon>Metazoa</taxon>
        <taxon>Ecdysozoa</taxon>
        <taxon>Arthropoda</taxon>
        <taxon>Hexapoda</taxon>
        <taxon>Collembola</taxon>
        <taxon>Symphypleona</taxon>
        <taxon>Sminthuridae</taxon>
        <taxon>Allacma</taxon>
    </lineage>
</organism>
<dbReference type="EMBL" id="CAJVCH010007237">
    <property type="protein sequence ID" value="CAG7660019.1"/>
    <property type="molecule type" value="Genomic_DNA"/>
</dbReference>
<name>A0A8J2JJY0_9HEXA</name>
<dbReference type="Pfam" id="PF01431">
    <property type="entry name" value="Peptidase_M13"/>
    <property type="match status" value="1"/>
</dbReference>
<feature type="domain" description="Peptidase M13 C-terminal" evidence="1">
    <location>
        <begin position="107"/>
        <end position="312"/>
    </location>
</feature>
<dbReference type="GO" id="GO:0004222">
    <property type="term" value="F:metalloendopeptidase activity"/>
    <property type="evidence" value="ECO:0007669"/>
    <property type="project" value="InterPro"/>
</dbReference>
<protein>
    <recommendedName>
        <fullName evidence="1">Peptidase M13 C-terminal domain-containing protein</fullName>
    </recommendedName>
</protein>
<evidence type="ECO:0000313" key="3">
    <source>
        <dbReference type="Proteomes" id="UP000708208"/>
    </source>
</evidence>
<dbReference type="InterPro" id="IPR000718">
    <property type="entry name" value="Peptidase_M13"/>
</dbReference>
<dbReference type="PANTHER" id="PTHR11733:SF240">
    <property type="entry name" value="GH14155P-RELATED"/>
    <property type="match status" value="1"/>
</dbReference>
<keyword evidence="3" id="KW-1185">Reference proteome</keyword>
<dbReference type="PANTHER" id="PTHR11733">
    <property type="entry name" value="ZINC METALLOPROTEASE FAMILY M13 NEPRILYSIN-RELATED"/>
    <property type="match status" value="1"/>
</dbReference>
<dbReference type="AlphaFoldDB" id="A0A8J2JJY0"/>